<sequence>MASALANRRAHRAGQLVAGRTERSSAAAGESGQQRWINGQGWSLLLAHQTPGRYGGSHRQLQGTEPARAGRPEKATAAQVDEQMSTSSIQALASTWAQLAKDVGFPANYDGTSTPETHRACRVIQEWIREHIVATNDMRLFGLLHLLEQASLRMEQVLWPEDYERMTREVEEALREAHAPNPKSYTHEEVMQAMQERIDQTRDKPC</sequence>
<protein>
    <submittedName>
        <fullName evidence="2">Uncharacterized protein</fullName>
    </submittedName>
</protein>
<name>A0A1P8L020_PSEAI</name>
<gene>
    <name evidence="2" type="ORF">TN6350_00007</name>
</gene>
<accession>A0A1P8L020</accession>
<dbReference type="EMBL" id="KY347015">
    <property type="protein sequence ID" value="APW77310.1"/>
    <property type="molecule type" value="Genomic_DNA"/>
</dbReference>
<reference evidence="2" key="1">
    <citation type="submission" date="2016-12" db="EMBL/GenBank/DDBJ databases">
        <title>Transposon Tn6350 carrying new pyocin (S13) genes encoding a Pseudomonas aeruginosa bacteriocin with activity against carbapenemase-producing strains.</title>
        <authorList>
            <person name="Turano H."/>
            <person name="Gomes F."/>
            <person name="Barros-Carvalho G."/>
            <person name="Cerdeira L."/>
            <person name="Lincopan N."/>
        </authorList>
    </citation>
    <scope>NUCLEOTIDE SEQUENCE</scope>
    <source>
        <strain evidence="2">ET02</strain>
    </source>
</reference>
<feature type="region of interest" description="Disordered" evidence="1">
    <location>
        <begin position="53"/>
        <end position="73"/>
    </location>
</feature>
<dbReference type="AlphaFoldDB" id="A0A1P8L020"/>
<evidence type="ECO:0000313" key="2">
    <source>
        <dbReference type="EMBL" id="APW77310.1"/>
    </source>
</evidence>
<proteinExistence type="predicted"/>
<organism evidence="2">
    <name type="scientific">Pseudomonas aeruginosa</name>
    <dbReference type="NCBI Taxonomy" id="287"/>
    <lineage>
        <taxon>Bacteria</taxon>
        <taxon>Pseudomonadati</taxon>
        <taxon>Pseudomonadota</taxon>
        <taxon>Gammaproteobacteria</taxon>
        <taxon>Pseudomonadales</taxon>
        <taxon>Pseudomonadaceae</taxon>
        <taxon>Pseudomonas</taxon>
    </lineage>
</organism>
<evidence type="ECO:0000256" key="1">
    <source>
        <dbReference type="SAM" id="MobiDB-lite"/>
    </source>
</evidence>
<feature type="region of interest" description="Disordered" evidence="1">
    <location>
        <begin position="1"/>
        <end position="33"/>
    </location>
</feature>